<dbReference type="OrthoDB" id="6301748at2"/>
<evidence type="ECO:0000313" key="2">
    <source>
        <dbReference type="Proteomes" id="UP000199308"/>
    </source>
</evidence>
<evidence type="ECO:0008006" key="3">
    <source>
        <dbReference type="Google" id="ProtNLM"/>
    </source>
</evidence>
<keyword evidence="2" id="KW-1185">Reference proteome</keyword>
<organism evidence="1 2">
    <name type="scientific">Thalassotalea agarivorans</name>
    <name type="common">Thalassomonas agarivorans</name>
    <dbReference type="NCBI Taxonomy" id="349064"/>
    <lineage>
        <taxon>Bacteria</taxon>
        <taxon>Pseudomonadati</taxon>
        <taxon>Pseudomonadota</taxon>
        <taxon>Gammaproteobacteria</taxon>
        <taxon>Alteromonadales</taxon>
        <taxon>Colwelliaceae</taxon>
        <taxon>Thalassotalea</taxon>
    </lineage>
</organism>
<evidence type="ECO:0000313" key="1">
    <source>
        <dbReference type="EMBL" id="SET46304.1"/>
    </source>
</evidence>
<dbReference type="AlphaFoldDB" id="A0A1I0EM36"/>
<dbReference type="PROSITE" id="PS00018">
    <property type="entry name" value="EF_HAND_1"/>
    <property type="match status" value="1"/>
</dbReference>
<dbReference type="Proteomes" id="UP000199308">
    <property type="component" value="Unassembled WGS sequence"/>
</dbReference>
<proteinExistence type="predicted"/>
<gene>
    <name evidence="1" type="ORF">SAMN05660429_01850</name>
</gene>
<name>A0A1I0EM36_THASX</name>
<protein>
    <recommendedName>
        <fullName evidence="3">EF-hand domain-containing protein</fullName>
    </recommendedName>
</protein>
<reference evidence="1 2" key="1">
    <citation type="submission" date="2016-10" db="EMBL/GenBank/DDBJ databases">
        <authorList>
            <person name="de Groot N.N."/>
        </authorList>
    </citation>
    <scope>NUCLEOTIDE SEQUENCE [LARGE SCALE GENOMIC DNA]</scope>
    <source>
        <strain evidence="1 2">DSM 19706</strain>
    </source>
</reference>
<dbReference type="RefSeq" id="WP_093329504.1">
    <property type="nucleotide sequence ID" value="NZ_AP027363.1"/>
</dbReference>
<dbReference type="STRING" id="349064.SAMN05660429_01850"/>
<sequence length="83" mass="9710">MEYWKGPSESLLGIGTIWTEFDENGYAVRQVEKYGNKWFSSREEYHDDVGPGLYDGHIKELDLSDSNTITKQEFETVWQESLK</sequence>
<dbReference type="EMBL" id="FOHK01000008">
    <property type="protein sequence ID" value="SET46304.1"/>
    <property type="molecule type" value="Genomic_DNA"/>
</dbReference>
<accession>A0A1I0EM36</accession>
<dbReference type="InterPro" id="IPR018247">
    <property type="entry name" value="EF_Hand_1_Ca_BS"/>
</dbReference>